<dbReference type="RefSeq" id="WP_226766316.1">
    <property type="nucleotide sequence ID" value="NZ_BAAAEO010000002.1"/>
</dbReference>
<accession>A0ABN1DN12</accession>
<feature type="signal peptide" evidence="1">
    <location>
        <begin position="1"/>
        <end position="22"/>
    </location>
</feature>
<proteinExistence type="predicted"/>
<evidence type="ECO:0008006" key="4">
    <source>
        <dbReference type="Google" id="ProtNLM"/>
    </source>
</evidence>
<name>A0ABN1DN12_9GAMM</name>
<feature type="chain" id="PRO_5045632186" description="DUF945 domain-containing protein" evidence="1">
    <location>
        <begin position="23"/>
        <end position="316"/>
    </location>
</feature>
<dbReference type="Proteomes" id="UP001501169">
    <property type="component" value="Unassembled WGS sequence"/>
</dbReference>
<reference evidence="2 3" key="1">
    <citation type="journal article" date="2019" name="Int. J. Syst. Evol. Microbiol.">
        <title>The Global Catalogue of Microorganisms (GCM) 10K type strain sequencing project: providing services to taxonomists for standard genome sequencing and annotation.</title>
        <authorList>
            <consortium name="The Broad Institute Genomics Platform"/>
            <consortium name="The Broad Institute Genome Sequencing Center for Infectious Disease"/>
            <person name="Wu L."/>
            <person name="Ma J."/>
        </authorList>
    </citation>
    <scope>NUCLEOTIDE SEQUENCE [LARGE SCALE GENOMIC DNA]</scope>
    <source>
        <strain evidence="2 3">JCM 14331</strain>
    </source>
</reference>
<protein>
    <recommendedName>
        <fullName evidence="4">DUF945 domain-containing protein</fullName>
    </recommendedName>
</protein>
<evidence type="ECO:0000313" key="2">
    <source>
        <dbReference type="EMBL" id="GAA0547072.1"/>
    </source>
</evidence>
<evidence type="ECO:0000256" key="1">
    <source>
        <dbReference type="SAM" id="SignalP"/>
    </source>
</evidence>
<dbReference type="EMBL" id="BAAAEO010000002">
    <property type="protein sequence ID" value="GAA0547072.1"/>
    <property type="molecule type" value="Genomic_DNA"/>
</dbReference>
<sequence length="316" mass="34260">MKKSVIALVVLAAAAGGGVYFANKYAEDVVKQQVEQANQSYRQLAANGDMPLISLTYKDVSANVLTSSYSIAGLEVSMAELGTVATVEQITAKGVKPRELADSGSVHLVGAKAAPAILQMLPPQTSAFVQSLALHGDYSYQYQNDGQLLFNQQTRINDEFSLSYNFTLAQMQQFWQYAKEISALAPDQQQQLVGSEAYAEQIVEKLLTGALSNGAVSIENNGFIERAIAMTAEQGQTPDLETIKGMALLNISMLEPLPQNMKDALAQFVNQPEKLQLSFNFAEPLQFAKVQSGELMPELGSPEAIIEFANLQLKAN</sequence>
<gene>
    <name evidence="2" type="ORF">GCM10009098_13320</name>
</gene>
<organism evidence="2 3">
    <name type="scientific">Rheinheimera aquimaris</name>
    <dbReference type="NCBI Taxonomy" id="412437"/>
    <lineage>
        <taxon>Bacteria</taxon>
        <taxon>Pseudomonadati</taxon>
        <taxon>Pseudomonadota</taxon>
        <taxon>Gammaproteobacteria</taxon>
        <taxon>Chromatiales</taxon>
        <taxon>Chromatiaceae</taxon>
        <taxon>Rheinheimera</taxon>
    </lineage>
</organism>
<keyword evidence="1" id="KW-0732">Signal</keyword>
<keyword evidence="3" id="KW-1185">Reference proteome</keyword>
<evidence type="ECO:0000313" key="3">
    <source>
        <dbReference type="Proteomes" id="UP001501169"/>
    </source>
</evidence>
<comment type="caution">
    <text evidence="2">The sequence shown here is derived from an EMBL/GenBank/DDBJ whole genome shotgun (WGS) entry which is preliminary data.</text>
</comment>